<evidence type="ECO:0000313" key="3">
    <source>
        <dbReference type="Proteomes" id="UP000034349"/>
    </source>
</evidence>
<feature type="transmembrane region" description="Helical" evidence="1">
    <location>
        <begin position="89"/>
        <end position="107"/>
    </location>
</feature>
<dbReference type="Pfam" id="PF04020">
    <property type="entry name" value="Phage_holin_4_2"/>
    <property type="match status" value="1"/>
</dbReference>
<dbReference type="Proteomes" id="UP000034349">
    <property type="component" value="Unassembled WGS sequence"/>
</dbReference>
<comment type="caution">
    <text evidence="2">The sequence shown here is derived from an EMBL/GenBank/DDBJ whole genome shotgun (WGS) entry which is preliminary data.</text>
</comment>
<evidence type="ECO:0000313" key="2">
    <source>
        <dbReference type="EMBL" id="KKP33424.1"/>
    </source>
</evidence>
<dbReference type="PANTHER" id="PTHR37309">
    <property type="entry name" value="SLR0284 PROTEIN"/>
    <property type="match status" value="1"/>
</dbReference>
<feature type="transmembrane region" description="Helical" evidence="1">
    <location>
        <begin position="60"/>
        <end position="83"/>
    </location>
</feature>
<dbReference type="InterPro" id="IPR007165">
    <property type="entry name" value="Phage_holin_4_2"/>
</dbReference>
<sequence>MFYFIIQIIVNAFAIYLADSFVKGVEFSGDIWILLIAGLVLGILNFVLKPILKVISAPLIILTLGIFTIIINIFILWLLQIILPELSIVGFWAYIWVIIIVSVLNFITHGLNRKK</sequence>
<dbReference type="PANTHER" id="PTHR37309:SF1">
    <property type="entry name" value="SLR0284 PROTEIN"/>
    <property type="match status" value="1"/>
</dbReference>
<protein>
    <submittedName>
        <fullName evidence="2">Putative membrane protein</fullName>
    </submittedName>
</protein>
<reference evidence="2 3" key="1">
    <citation type="journal article" date="2015" name="Nature">
        <title>rRNA introns, odd ribosomes, and small enigmatic genomes across a large radiation of phyla.</title>
        <authorList>
            <person name="Brown C.T."/>
            <person name="Hug L.A."/>
            <person name="Thomas B.C."/>
            <person name="Sharon I."/>
            <person name="Castelle C.J."/>
            <person name="Singh A."/>
            <person name="Wilkins M.J."/>
            <person name="Williams K.H."/>
            <person name="Banfield J.F."/>
        </authorList>
    </citation>
    <scope>NUCLEOTIDE SEQUENCE [LARGE SCALE GENOMIC DNA]</scope>
</reference>
<keyword evidence="1" id="KW-1133">Transmembrane helix</keyword>
<keyword evidence="1" id="KW-0812">Transmembrane</keyword>
<feature type="transmembrane region" description="Helical" evidence="1">
    <location>
        <begin position="31"/>
        <end position="48"/>
    </location>
</feature>
<accession>A0A0F9YPR7</accession>
<dbReference type="EMBL" id="LBOK01000043">
    <property type="protein sequence ID" value="KKP33424.1"/>
    <property type="molecule type" value="Genomic_DNA"/>
</dbReference>
<gene>
    <name evidence="2" type="ORF">UR23_C0043G0002</name>
</gene>
<name>A0A0F9YPR7_9BACT</name>
<dbReference type="AlphaFoldDB" id="A0A0F9YPR7"/>
<proteinExistence type="predicted"/>
<evidence type="ECO:0000256" key="1">
    <source>
        <dbReference type="SAM" id="Phobius"/>
    </source>
</evidence>
<keyword evidence="1" id="KW-0472">Membrane</keyword>
<organism evidence="2 3">
    <name type="scientific">Candidatus Roizmanbacteria bacterium GW2011_GWA2_32_13</name>
    <dbReference type="NCBI Taxonomy" id="1618475"/>
    <lineage>
        <taxon>Bacteria</taxon>
        <taxon>Candidatus Roizmaniibacteriota</taxon>
    </lineage>
</organism>